<evidence type="ECO:0000313" key="2">
    <source>
        <dbReference type="Proteomes" id="UP000295221"/>
    </source>
</evidence>
<dbReference type="InterPro" id="IPR046239">
    <property type="entry name" value="DUF6272"/>
</dbReference>
<dbReference type="RefSeq" id="WP_132434893.1">
    <property type="nucleotide sequence ID" value="NZ_SLWK01000015.1"/>
</dbReference>
<dbReference type="Proteomes" id="UP000295221">
    <property type="component" value="Unassembled WGS sequence"/>
</dbReference>
<keyword evidence="2" id="KW-1185">Reference proteome</keyword>
<dbReference type="NCBIfam" id="NF038262">
    <property type="entry name" value="SiaB_fam_kinase"/>
    <property type="match status" value="1"/>
</dbReference>
<name>A0A4V2RVW8_9BACT</name>
<sequence length="182" mass="20792">MGFDLDKWIAQKMQGEVILKYVGDVSSDKITDALDSIESYLNLKNEKNKTRKKVYNVFVECIQNLFHHVDVPPVTAKVDSVPKFGVIILARDNSFYRISTGNFVLIDKISIIKDRIDQVNSLSDEEVRSIYRDILGNEEITLKGGGGLGMLDIVRKTGNKLEYMLYPHDDEYLFFSLDVYIS</sequence>
<dbReference type="AlphaFoldDB" id="A0A4V2RVW8"/>
<dbReference type="OrthoDB" id="1117715at2"/>
<comment type="caution">
    <text evidence="1">The sequence shown here is derived from an EMBL/GenBank/DDBJ whole genome shotgun (WGS) entry which is preliminary data.</text>
</comment>
<evidence type="ECO:0000313" key="1">
    <source>
        <dbReference type="EMBL" id="TCO05954.1"/>
    </source>
</evidence>
<organism evidence="1 2">
    <name type="scientific">Natronoflexus pectinivorans</name>
    <dbReference type="NCBI Taxonomy" id="682526"/>
    <lineage>
        <taxon>Bacteria</taxon>
        <taxon>Pseudomonadati</taxon>
        <taxon>Bacteroidota</taxon>
        <taxon>Bacteroidia</taxon>
        <taxon>Marinilabiliales</taxon>
        <taxon>Marinilabiliaceae</taxon>
        <taxon>Natronoflexus</taxon>
    </lineage>
</organism>
<dbReference type="EMBL" id="SLWK01000015">
    <property type="protein sequence ID" value="TCO05954.1"/>
    <property type="molecule type" value="Genomic_DNA"/>
</dbReference>
<proteinExistence type="predicted"/>
<reference evidence="1 2" key="1">
    <citation type="submission" date="2019-03" db="EMBL/GenBank/DDBJ databases">
        <title>Genomic Encyclopedia of Type Strains, Phase IV (KMG-IV): sequencing the most valuable type-strain genomes for metagenomic binning, comparative biology and taxonomic classification.</title>
        <authorList>
            <person name="Goeker M."/>
        </authorList>
    </citation>
    <scope>NUCLEOTIDE SEQUENCE [LARGE SCALE GENOMIC DNA]</scope>
    <source>
        <strain evidence="1 2">DSM 24179</strain>
    </source>
</reference>
<accession>A0A4V2RVW8</accession>
<protein>
    <submittedName>
        <fullName evidence="1">Uncharacterized protein</fullName>
    </submittedName>
</protein>
<dbReference type="Pfam" id="PF19788">
    <property type="entry name" value="DUF6272"/>
    <property type="match status" value="1"/>
</dbReference>
<gene>
    <name evidence="1" type="ORF">EV194_1152</name>
</gene>